<comment type="caution">
    <text evidence="10">The sequence shown here is derived from an EMBL/GenBank/DDBJ whole genome shotgun (WGS) entry which is preliminary data.</text>
</comment>
<keyword evidence="5 10" id="KW-0269">Exonuclease</keyword>
<evidence type="ECO:0000256" key="4">
    <source>
        <dbReference type="ARBA" id="ARBA00022801"/>
    </source>
</evidence>
<evidence type="ECO:0000313" key="10">
    <source>
        <dbReference type="EMBL" id="MBB6097726.1"/>
    </source>
</evidence>
<dbReference type="InterPro" id="IPR004610">
    <property type="entry name" value="RecJ"/>
</dbReference>
<proteinExistence type="inferred from homology"/>
<reference evidence="10 11" key="1">
    <citation type="submission" date="2020-08" db="EMBL/GenBank/DDBJ databases">
        <title>Genomic Encyclopedia of Type Strains, Phase IV (KMG-IV): sequencing the most valuable type-strain genomes for metagenomic binning, comparative biology and taxonomic classification.</title>
        <authorList>
            <person name="Goeker M."/>
        </authorList>
    </citation>
    <scope>NUCLEOTIDE SEQUENCE [LARGE SCALE GENOMIC DNA]</scope>
    <source>
        <strain evidence="10 11">DSM 21458</strain>
    </source>
</reference>
<dbReference type="GO" id="GO:0008409">
    <property type="term" value="F:5'-3' exonuclease activity"/>
    <property type="evidence" value="ECO:0007669"/>
    <property type="project" value="InterPro"/>
</dbReference>
<evidence type="ECO:0000256" key="3">
    <source>
        <dbReference type="ARBA" id="ARBA00022722"/>
    </source>
</evidence>
<dbReference type="NCBIfam" id="TIGR00644">
    <property type="entry name" value="recJ"/>
    <property type="match status" value="1"/>
</dbReference>
<dbReference type="Gene3D" id="3.10.310.30">
    <property type="match status" value="1"/>
</dbReference>
<evidence type="ECO:0000259" key="9">
    <source>
        <dbReference type="Pfam" id="PF20748"/>
    </source>
</evidence>
<dbReference type="Proteomes" id="UP000569951">
    <property type="component" value="Unassembled WGS sequence"/>
</dbReference>
<feature type="domain" description="RecJ OB" evidence="8">
    <location>
        <begin position="433"/>
        <end position="529"/>
    </location>
</feature>
<evidence type="ECO:0000259" key="7">
    <source>
        <dbReference type="Pfam" id="PF02272"/>
    </source>
</evidence>
<comment type="similarity">
    <text evidence="1">Belongs to the RecJ family.</text>
</comment>
<dbReference type="GO" id="GO:0006281">
    <property type="term" value="P:DNA repair"/>
    <property type="evidence" value="ECO:0007669"/>
    <property type="project" value="InterPro"/>
</dbReference>
<dbReference type="InterPro" id="IPR041122">
    <property type="entry name" value="RecJ_OB"/>
</dbReference>
<dbReference type="InterPro" id="IPR051673">
    <property type="entry name" value="SSDNA_exonuclease_RecJ"/>
</dbReference>
<organism evidence="10 11">
    <name type="scientific">Deinobacterium chartae</name>
    <dbReference type="NCBI Taxonomy" id="521158"/>
    <lineage>
        <taxon>Bacteria</taxon>
        <taxon>Thermotogati</taxon>
        <taxon>Deinococcota</taxon>
        <taxon>Deinococci</taxon>
        <taxon>Deinococcales</taxon>
        <taxon>Deinococcaceae</taxon>
        <taxon>Deinobacterium</taxon>
    </lineage>
</organism>
<dbReference type="GO" id="GO:0003676">
    <property type="term" value="F:nucleic acid binding"/>
    <property type="evidence" value="ECO:0007669"/>
    <property type="project" value="InterPro"/>
</dbReference>
<keyword evidence="3" id="KW-0540">Nuclease</keyword>
<dbReference type="InterPro" id="IPR038763">
    <property type="entry name" value="DHH_sf"/>
</dbReference>
<sequence length="721" mass="79017">MKASNWTLARPASRAELLEIMERLRVSPMLAQVIHGRALDPGLLSAELTLTPNPALPEAARRLVAAIRAKKRIRIHGDYDADGITAASVLLLGLRELGADVHAFIPHRLEEGYGIHPDKVPEHIEACELLLTVDCGVSNLEEVRRMVEAGLEVIVTDHHHPGEEVPGCLIVHPQLTPGYVEGQPALTGSGVAYHLLWAVHNELGLPAPLHYADLAAIGAIADVAPLLGENRALVVAGLEQMRNSRHAGIRASLKMQNLKAPTARDVAFILAPRINAAGRLGEAEVALEFLTTASERRAQELATYLDVRNLERREIQERMYQQALELVNPNDPAIVVTHEDWHAGIMGIVASKLLEKFYKPVFIIAQGKGSVRSTPGISAVEGLNFSRDLLKRYGGHSGAAGFAILEENIPALQERLHKYALRFPVPVPQVRLDALLPAGAYTASFYREVCSLEPYGEGHRPPLWWVDGILEEGRQIGKEGATYQFSLGGVRGVRWRAQGPRAGTAVDAAVNLSENAWNGRVKYEYLAEDLRPATPLRLEGVEDGAFTPLPRLSAQQALGALKENPQRWAVYAEGEGRSYLERAHPAVRLLEPGESASSVLLMALPPEEDLRRWLQGAEVAFAWGEKTLQALERPYAWNLEGLRLGDLEPRILEELGIRSHLELDHVDLWSSPTVREQAAEAYLRTCWARMYRRLDDASFAVAARALAGLAASPVLAGAADD</sequence>
<dbReference type="GO" id="GO:0006310">
    <property type="term" value="P:DNA recombination"/>
    <property type="evidence" value="ECO:0007669"/>
    <property type="project" value="InterPro"/>
</dbReference>
<protein>
    <recommendedName>
        <fullName evidence="2">Single-stranded-DNA-specific exonuclease RecJ</fullName>
    </recommendedName>
</protein>
<dbReference type="InterPro" id="IPR001667">
    <property type="entry name" value="DDH_dom"/>
</dbReference>
<feature type="domain" description="DDH" evidence="6">
    <location>
        <begin position="72"/>
        <end position="218"/>
    </location>
</feature>
<feature type="domain" description="DHHA1" evidence="7">
    <location>
        <begin position="331"/>
        <end position="419"/>
    </location>
</feature>
<evidence type="ECO:0000259" key="6">
    <source>
        <dbReference type="Pfam" id="PF01368"/>
    </source>
</evidence>
<evidence type="ECO:0000259" key="8">
    <source>
        <dbReference type="Pfam" id="PF17768"/>
    </source>
</evidence>
<keyword evidence="11" id="KW-1185">Reference proteome</keyword>
<keyword evidence="4 10" id="KW-0378">Hydrolase</keyword>
<dbReference type="PANTHER" id="PTHR30255:SF2">
    <property type="entry name" value="SINGLE-STRANDED-DNA-SPECIFIC EXONUCLEASE RECJ"/>
    <property type="match status" value="1"/>
</dbReference>
<dbReference type="Gene3D" id="3.90.1640.30">
    <property type="match status" value="1"/>
</dbReference>
<accession>A0A841HXV5</accession>
<dbReference type="Pfam" id="PF20748">
    <property type="entry name" value="RecJ_C_Deinoc"/>
    <property type="match status" value="1"/>
</dbReference>
<dbReference type="AlphaFoldDB" id="A0A841HXV5"/>
<dbReference type="InterPro" id="IPR003156">
    <property type="entry name" value="DHHA1_dom"/>
</dbReference>
<dbReference type="Pfam" id="PF17768">
    <property type="entry name" value="RecJ_OB"/>
    <property type="match status" value="1"/>
</dbReference>
<dbReference type="SUPFAM" id="SSF64182">
    <property type="entry name" value="DHH phosphoesterases"/>
    <property type="match status" value="1"/>
</dbReference>
<gene>
    <name evidence="10" type="ORF">HNR42_001143</name>
</gene>
<dbReference type="Pfam" id="PF01368">
    <property type="entry name" value="DHH"/>
    <property type="match status" value="1"/>
</dbReference>
<evidence type="ECO:0000256" key="1">
    <source>
        <dbReference type="ARBA" id="ARBA00005915"/>
    </source>
</evidence>
<evidence type="ECO:0000256" key="2">
    <source>
        <dbReference type="ARBA" id="ARBA00019841"/>
    </source>
</evidence>
<name>A0A841HXV5_9DEIO</name>
<dbReference type="RefSeq" id="WP_246351038.1">
    <property type="nucleotide sequence ID" value="NZ_JACHHG010000003.1"/>
</dbReference>
<dbReference type="EMBL" id="JACHHG010000003">
    <property type="protein sequence ID" value="MBB6097726.1"/>
    <property type="molecule type" value="Genomic_DNA"/>
</dbReference>
<feature type="domain" description="Single-stranded-DNA-specific exonuclease RecJ C-terminal" evidence="9">
    <location>
        <begin position="545"/>
        <end position="711"/>
    </location>
</feature>
<dbReference type="InterPro" id="IPR048918">
    <property type="entry name" value="RecJ_C_deino"/>
</dbReference>
<dbReference type="Pfam" id="PF02272">
    <property type="entry name" value="DHHA1"/>
    <property type="match status" value="1"/>
</dbReference>
<evidence type="ECO:0000256" key="5">
    <source>
        <dbReference type="ARBA" id="ARBA00022839"/>
    </source>
</evidence>
<dbReference type="PANTHER" id="PTHR30255">
    <property type="entry name" value="SINGLE-STRANDED-DNA-SPECIFIC EXONUCLEASE RECJ"/>
    <property type="match status" value="1"/>
</dbReference>
<evidence type="ECO:0000313" key="11">
    <source>
        <dbReference type="Proteomes" id="UP000569951"/>
    </source>
</evidence>